<protein>
    <submittedName>
        <fullName evidence="1">Uncharacterized protein</fullName>
    </submittedName>
</protein>
<evidence type="ECO:0000313" key="1">
    <source>
        <dbReference type="EMBL" id="KKM91242.1"/>
    </source>
</evidence>
<dbReference type="EMBL" id="LAZR01006563">
    <property type="protein sequence ID" value="KKM91242.1"/>
    <property type="molecule type" value="Genomic_DNA"/>
</dbReference>
<comment type="caution">
    <text evidence="1">The sequence shown here is derived from an EMBL/GenBank/DDBJ whole genome shotgun (WGS) entry which is preliminary data.</text>
</comment>
<gene>
    <name evidence="1" type="ORF">LCGC14_1230480</name>
</gene>
<proteinExistence type="predicted"/>
<reference evidence="1" key="1">
    <citation type="journal article" date="2015" name="Nature">
        <title>Complex archaea that bridge the gap between prokaryotes and eukaryotes.</title>
        <authorList>
            <person name="Spang A."/>
            <person name="Saw J.H."/>
            <person name="Jorgensen S.L."/>
            <person name="Zaremba-Niedzwiedzka K."/>
            <person name="Martijn J."/>
            <person name="Lind A.E."/>
            <person name="van Eijk R."/>
            <person name="Schleper C."/>
            <person name="Guy L."/>
            <person name="Ettema T.J."/>
        </authorList>
    </citation>
    <scope>NUCLEOTIDE SEQUENCE</scope>
</reference>
<accession>A0A0F9PCZ9</accession>
<dbReference type="AlphaFoldDB" id="A0A0F9PCZ9"/>
<sequence length="131" mass="14929">MKKSLESQIYLQCPLIFRNKHAGLQVNLMQFGFDCGEGWFEILENLFLNIEAYSRQLLEQGRSIDKLPSGAQVKEKWGTLCVYIDNTDEHIGTLIQGARGRSCLTCEICGNAGKIIIETYYRVRCESCRSL</sequence>
<name>A0A0F9PCZ9_9ZZZZ</name>
<organism evidence="1">
    <name type="scientific">marine sediment metagenome</name>
    <dbReference type="NCBI Taxonomy" id="412755"/>
    <lineage>
        <taxon>unclassified sequences</taxon>
        <taxon>metagenomes</taxon>
        <taxon>ecological metagenomes</taxon>
    </lineage>
</organism>